<sequence length="1179" mass="134334">MDNLVLRSSLEGHTGWVTAIVSSSENPNMIVSASRDKTIIVWQLIENGTYGIPRRALRGHGHFIQDLAISSDGQYVLSASWDKTLRLWDLNTGQTTRRFVGHTSDVLSVSFSMDNRQIVSGSRDKTIKLWNTLGDCKMTIQEGGHSDWVSCIRFSPCLNNLVTVSAGWDKMVKSWDFCNFKLKTNYIDGSLCASGGKDTVVMLWDLNESKHLYSLEAGDIINALVFSPNRYWLCAATATSIKIFDLETKITVDELKVDFTGVGKRSSDPECISLCWSADGQTLFSGYTDNIIRGGIVLWERSYDVLPFNIINNFINDIFIEEQMSKTVYIKEDFAVKWTVSNDLGLVFAAVYLSLSELASVEEFLENIKKLFCQLYSEGLKKRDFFTRSFDFDSYFDIKVQEFNALNAKKLASFTSKKDLITDNYLSSRYSEDDNDIAHQHLQNSDGFETAKTRLPSKKELQKRNTNENIKKNDLKTRDMKDKEYLKKSKKVMRKWEDDCIVDSNCRDTLDYSVESENSSISVQNDMLDLAKENLTSSKNGKAFFIKEIDDGSNEINDKKEPRSWVLNIFTNLVKQRTLSLDEINPALAKMKESLLKKNIAKEVVDNICESVQNNLIGKNVGTFHSIHTIIKTTMESTLKQILTPSASIDLLKEINDSKAQKRPYTISFVGFNGVGKSTTLSKIAFWLLKNHLKILVAACDTFRSGAIEQLQVHVRNLQQLSEREKSGEIELFEKGYGKDANIIANNSILYAKKNEFDVVLIDTSGRRHNDMRLMSPLEKLITTENIDKVFQVAEALAGADVVSQAKNFNNALGYKRKLDGFIISKMDTVGNVIGTIVSITWATGIPIIFIGNGQTYTDIRVLSVSWAVKMNLWIRSLAENSPESPLPPPIDRFPFIFSHAPKAPSYPRFFPPSKDLKPLTYVFDSLQQLFATYISYSSAESRFGKEYWPNEFCVGATYATREFFQLLKEPRSRLSQIMTEDLLVLLDEYIRKDDHGPLRLRPYIQLKHIYNSKIRTVFVNFGCKDTFKYLSELEKSNIMDPRYVRIRWKTFNIALKLASYEKDVPTSFTTTKNLAIREMKKGISYAVDLEIDGEFETGYFDSLDEKDENIQPKIVNKEKRTIVVTFQSQHCNPGCKLSVENVCSDDELIKEGVEWKISDIDYVIFEKKLQEIKNLEKG</sequence>
<dbReference type="GO" id="GO:0005525">
    <property type="term" value="F:GTP binding"/>
    <property type="evidence" value="ECO:0007669"/>
    <property type="project" value="UniProtKB-KW"/>
</dbReference>
<dbReference type="SUPFAM" id="SSF50978">
    <property type="entry name" value="WD40 repeat-like"/>
    <property type="match status" value="1"/>
</dbReference>
<comment type="subcellular location">
    <subcellularLocation>
        <location evidence="14">Endomembrane system</location>
        <topology evidence="14">Peripheral membrane protein</topology>
        <orientation evidence="14">Cytoplasmic side</orientation>
    </subcellularLocation>
    <subcellularLocation>
        <location evidence="1">Endoplasmic reticulum membrane</location>
    </subcellularLocation>
</comment>
<reference evidence="19" key="1">
    <citation type="submission" date="2020-06" db="EMBL/GenBank/DDBJ databases">
        <title>Genomes of multiple members of Pneumocystis genus reveal paths to human pathogen Pneumocystis jirovecii.</title>
        <authorList>
            <person name="Cisse O.H."/>
            <person name="Ma L."/>
            <person name="Dekker J."/>
            <person name="Khil P."/>
            <person name="Jo J."/>
            <person name="Brenchley J."/>
            <person name="Blair R."/>
            <person name="Pahar B."/>
            <person name="Chabe M."/>
            <person name="Van Rompay K.A."/>
            <person name="Keesler R."/>
            <person name="Sukura A."/>
            <person name="Hirsch V."/>
            <person name="Kutty G."/>
            <person name="Liu Y."/>
            <person name="Peng L."/>
            <person name="Chen J."/>
            <person name="Song J."/>
            <person name="Weissenbacher-Lang C."/>
            <person name="Xu J."/>
            <person name="Upham N.S."/>
            <person name="Stajich J.E."/>
            <person name="Cuomo C.A."/>
            <person name="Cushion M.T."/>
            <person name="Kovacs J.A."/>
        </authorList>
    </citation>
    <scope>NUCLEOTIDE SEQUENCE</scope>
    <source>
        <strain evidence="19">2A</strain>
    </source>
</reference>
<evidence type="ECO:0000256" key="3">
    <source>
        <dbReference type="ARBA" id="ARBA00008531"/>
    </source>
</evidence>
<dbReference type="InterPro" id="IPR036225">
    <property type="entry name" value="SRP/SRP_N"/>
</dbReference>
<dbReference type="SUPFAM" id="SSF64356">
    <property type="entry name" value="SNARE-like"/>
    <property type="match status" value="1"/>
</dbReference>
<evidence type="ECO:0000256" key="5">
    <source>
        <dbReference type="ARBA" id="ARBA00022574"/>
    </source>
</evidence>
<dbReference type="GO" id="GO:0006886">
    <property type="term" value="P:intracellular protein transport"/>
    <property type="evidence" value="ECO:0007669"/>
    <property type="project" value="InterPro"/>
</dbReference>
<dbReference type="GO" id="GO:0005047">
    <property type="term" value="F:signal recognition particle binding"/>
    <property type="evidence" value="ECO:0007669"/>
    <property type="project" value="InterPro"/>
</dbReference>
<dbReference type="InterPro" id="IPR000897">
    <property type="entry name" value="SRP54_GTPase_dom"/>
</dbReference>
<dbReference type="InterPro" id="IPR007222">
    <property type="entry name" value="Sig_recog_particle_rcpt_asu_N"/>
</dbReference>
<comment type="subunit">
    <text evidence="4">Heterodimer of an alpha and a beta chain.</text>
</comment>
<dbReference type="CDD" id="cd00200">
    <property type="entry name" value="WD40"/>
    <property type="match status" value="1"/>
</dbReference>
<dbReference type="GO" id="GO:1990904">
    <property type="term" value="C:ribonucleoprotein complex"/>
    <property type="evidence" value="ECO:0007669"/>
    <property type="project" value="UniProtKB-KW"/>
</dbReference>
<dbReference type="Pfam" id="PF00400">
    <property type="entry name" value="WD40"/>
    <property type="match status" value="4"/>
</dbReference>
<evidence type="ECO:0000256" key="15">
    <source>
        <dbReference type="ARBA" id="ARBA00071429"/>
    </source>
</evidence>
<dbReference type="GO" id="GO:0045182">
    <property type="term" value="F:translation regulator activity"/>
    <property type="evidence" value="ECO:0007669"/>
    <property type="project" value="InterPro"/>
</dbReference>
<evidence type="ECO:0000256" key="4">
    <source>
        <dbReference type="ARBA" id="ARBA00011870"/>
    </source>
</evidence>
<dbReference type="SMART" id="SM00962">
    <property type="entry name" value="SRP54"/>
    <property type="match status" value="1"/>
</dbReference>
<dbReference type="Gene3D" id="3.40.50.300">
    <property type="entry name" value="P-loop containing nucleotide triphosphate hydrolases"/>
    <property type="match status" value="1"/>
</dbReference>
<evidence type="ECO:0000313" key="20">
    <source>
        <dbReference type="Proteomes" id="UP000663699"/>
    </source>
</evidence>
<feature type="repeat" description="WD" evidence="17">
    <location>
        <begin position="57"/>
        <end position="98"/>
    </location>
</feature>
<dbReference type="InterPro" id="IPR015943">
    <property type="entry name" value="WD40/YVTN_repeat-like_dom_sf"/>
</dbReference>
<dbReference type="InterPro" id="IPR020472">
    <property type="entry name" value="WD40_PAC1"/>
</dbReference>
<evidence type="ECO:0000256" key="2">
    <source>
        <dbReference type="ARBA" id="ARBA00007253"/>
    </source>
</evidence>
<feature type="repeat" description="WD" evidence="17">
    <location>
        <begin position="99"/>
        <end position="131"/>
    </location>
</feature>
<evidence type="ECO:0000256" key="14">
    <source>
        <dbReference type="ARBA" id="ARBA00029433"/>
    </source>
</evidence>
<proteinExistence type="inferred from homology"/>
<organism evidence="19 20">
    <name type="scientific">Pneumocystis wakefieldiae</name>
    <dbReference type="NCBI Taxonomy" id="38082"/>
    <lineage>
        <taxon>Eukaryota</taxon>
        <taxon>Fungi</taxon>
        <taxon>Dikarya</taxon>
        <taxon>Ascomycota</taxon>
        <taxon>Taphrinomycotina</taxon>
        <taxon>Pneumocystomycetes</taxon>
        <taxon>Pneumocystaceae</taxon>
        <taxon>Pneumocystis</taxon>
    </lineage>
</organism>
<evidence type="ECO:0000256" key="10">
    <source>
        <dbReference type="ARBA" id="ARBA00023134"/>
    </source>
</evidence>
<evidence type="ECO:0000256" key="6">
    <source>
        <dbReference type="ARBA" id="ARBA00022737"/>
    </source>
</evidence>
<dbReference type="FunFam" id="3.40.50.300:FF:000566">
    <property type="entry name" value="Signal recognition particle receptor subunit alpha"/>
    <property type="match status" value="1"/>
</dbReference>
<dbReference type="InterPro" id="IPR001680">
    <property type="entry name" value="WD40_rpt"/>
</dbReference>
<keyword evidence="13" id="KW-0687">Ribonucleoprotein</keyword>
<evidence type="ECO:0000256" key="12">
    <source>
        <dbReference type="ARBA" id="ARBA00023170"/>
    </source>
</evidence>
<evidence type="ECO:0000313" key="19">
    <source>
        <dbReference type="EMBL" id="QSL67057.1"/>
    </source>
</evidence>
<protein>
    <recommendedName>
        <fullName evidence="15">Signal recognition particle receptor subunit alpha homolog</fullName>
    </recommendedName>
    <alternativeName>
        <fullName evidence="16">Docking protein alpha</fullName>
    </alternativeName>
</protein>
<dbReference type="Pfam" id="PF04086">
    <property type="entry name" value="SRP-alpha_N"/>
    <property type="match status" value="1"/>
</dbReference>
<comment type="similarity">
    <text evidence="2">Belongs to the WD repeat G protein beta family. Ribosomal protein RACK1 subfamily.</text>
</comment>
<dbReference type="InterPro" id="IPR027417">
    <property type="entry name" value="P-loop_NTPase"/>
</dbReference>
<dbReference type="PROSITE" id="PS50294">
    <property type="entry name" value="WD_REPEATS_REGION"/>
    <property type="match status" value="3"/>
</dbReference>
<dbReference type="GO" id="GO:0006614">
    <property type="term" value="P:SRP-dependent cotranslational protein targeting to membrane"/>
    <property type="evidence" value="ECO:0007669"/>
    <property type="project" value="InterPro"/>
</dbReference>
<dbReference type="PROSITE" id="PS00300">
    <property type="entry name" value="SRP54"/>
    <property type="match status" value="1"/>
</dbReference>
<feature type="domain" description="SRP54-type proteins GTP-binding" evidence="18">
    <location>
        <begin position="847"/>
        <end position="860"/>
    </location>
</feature>
<dbReference type="Gene3D" id="3.30.450.60">
    <property type="match status" value="1"/>
</dbReference>
<dbReference type="GO" id="GO:0043022">
    <property type="term" value="F:ribosome binding"/>
    <property type="evidence" value="ECO:0007669"/>
    <property type="project" value="InterPro"/>
</dbReference>
<dbReference type="AlphaFoldDB" id="A0A899GEP0"/>
<name>A0A899GEP0_9ASCO</name>
<dbReference type="GO" id="GO:0003924">
    <property type="term" value="F:GTPase activity"/>
    <property type="evidence" value="ECO:0007669"/>
    <property type="project" value="InterPro"/>
</dbReference>
<comment type="similarity">
    <text evidence="3">Belongs to the GTP-binding SRP family.</text>
</comment>
<dbReference type="Pfam" id="PF02881">
    <property type="entry name" value="SRP54_N"/>
    <property type="match status" value="1"/>
</dbReference>
<dbReference type="Pfam" id="PF00448">
    <property type="entry name" value="SRP54"/>
    <property type="match status" value="1"/>
</dbReference>
<evidence type="ECO:0000256" key="1">
    <source>
        <dbReference type="ARBA" id="ARBA00004586"/>
    </source>
</evidence>
<evidence type="ECO:0000256" key="8">
    <source>
        <dbReference type="ARBA" id="ARBA00022824"/>
    </source>
</evidence>
<keyword evidence="12" id="KW-0675">Receptor</keyword>
<evidence type="ECO:0000256" key="13">
    <source>
        <dbReference type="ARBA" id="ARBA00023274"/>
    </source>
</evidence>
<keyword evidence="8" id="KW-0256">Endoplasmic reticulum</keyword>
<evidence type="ECO:0000256" key="11">
    <source>
        <dbReference type="ARBA" id="ARBA00023136"/>
    </source>
</evidence>
<keyword evidence="6" id="KW-0677">Repeat</keyword>
<dbReference type="GO" id="GO:0005785">
    <property type="term" value="C:signal recognition particle receptor complex"/>
    <property type="evidence" value="ECO:0007669"/>
    <property type="project" value="InterPro"/>
</dbReference>
<dbReference type="InterPro" id="IPR045223">
    <property type="entry name" value="RACK1-like"/>
</dbReference>
<dbReference type="Gene3D" id="1.20.120.140">
    <property type="entry name" value="Signal recognition particle SRP54, nucleotide-binding domain"/>
    <property type="match status" value="1"/>
</dbReference>
<dbReference type="SUPFAM" id="SSF47364">
    <property type="entry name" value="Domain of the SRP/SRP receptor G-proteins"/>
    <property type="match status" value="1"/>
</dbReference>
<dbReference type="InterPro" id="IPR036322">
    <property type="entry name" value="WD40_repeat_dom_sf"/>
</dbReference>
<accession>A0A899GEP0</accession>
<dbReference type="PRINTS" id="PR00320">
    <property type="entry name" value="GPROTEINBRPT"/>
</dbReference>
<dbReference type="EMBL" id="CP054547">
    <property type="protein sequence ID" value="QSL67057.1"/>
    <property type="molecule type" value="Genomic_DNA"/>
</dbReference>
<dbReference type="PANTHER" id="PTHR19868">
    <property type="entry name" value="RECEPTOR FOR ACTIVATED PROTEIN KINASE C RACK1"/>
    <property type="match status" value="1"/>
</dbReference>
<dbReference type="SMART" id="SM00320">
    <property type="entry name" value="WD40"/>
    <property type="match status" value="6"/>
</dbReference>
<dbReference type="Proteomes" id="UP000663699">
    <property type="component" value="Chromosome 16"/>
</dbReference>
<dbReference type="CDD" id="cd14826">
    <property type="entry name" value="SR_alpha_SRX"/>
    <property type="match status" value="1"/>
</dbReference>
<dbReference type="Gene3D" id="2.130.10.10">
    <property type="entry name" value="YVTN repeat-like/Quinoprotein amine dehydrogenase"/>
    <property type="match status" value="1"/>
</dbReference>
<dbReference type="PROSITE" id="PS00678">
    <property type="entry name" value="WD_REPEATS_1"/>
    <property type="match status" value="1"/>
</dbReference>
<dbReference type="InterPro" id="IPR019775">
    <property type="entry name" value="WD40_repeat_CS"/>
</dbReference>
<evidence type="ECO:0000256" key="17">
    <source>
        <dbReference type="PROSITE-ProRule" id="PRU00221"/>
    </source>
</evidence>
<dbReference type="OrthoDB" id="1727884at2759"/>
<gene>
    <name evidence="19" type="ORF">MERGE_001444</name>
</gene>
<keyword evidence="9" id="KW-0689">Ribosomal protein</keyword>
<keyword evidence="20" id="KW-1185">Reference proteome</keyword>
<dbReference type="InterPro" id="IPR042101">
    <property type="entry name" value="SRP54_N_sf"/>
</dbReference>
<evidence type="ECO:0000256" key="7">
    <source>
        <dbReference type="ARBA" id="ARBA00022741"/>
    </source>
</evidence>
<feature type="repeat" description="WD" evidence="17">
    <location>
        <begin position="142"/>
        <end position="176"/>
    </location>
</feature>
<evidence type="ECO:0000259" key="18">
    <source>
        <dbReference type="PROSITE" id="PS00300"/>
    </source>
</evidence>
<keyword evidence="10" id="KW-0342">GTP-binding</keyword>
<dbReference type="InterPro" id="IPR011012">
    <property type="entry name" value="Longin-like_dom_sf"/>
</dbReference>
<dbReference type="InterPro" id="IPR013822">
    <property type="entry name" value="Signal_recog_particl_SRP54_hlx"/>
</dbReference>
<dbReference type="GO" id="GO:0005840">
    <property type="term" value="C:ribosome"/>
    <property type="evidence" value="ECO:0007669"/>
    <property type="project" value="UniProtKB-KW"/>
</dbReference>
<dbReference type="FunFam" id="2.130.10.10:FF:000018">
    <property type="entry name" value="Receptor for activated C kinase 1"/>
    <property type="match status" value="1"/>
</dbReference>
<feature type="repeat" description="WD" evidence="17">
    <location>
        <begin position="188"/>
        <end position="214"/>
    </location>
</feature>
<dbReference type="SUPFAM" id="SSF52540">
    <property type="entry name" value="P-loop containing nucleoside triphosphate hydrolases"/>
    <property type="match status" value="1"/>
</dbReference>
<keyword evidence="7" id="KW-0547">Nucleotide-binding</keyword>
<dbReference type="PROSITE" id="PS50082">
    <property type="entry name" value="WD_REPEATS_2"/>
    <property type="match status" value="5"/>
</dbReference>
<feature type="repeat" description="WD" evidence="17">
    <location>
        <begin position="10"/>
        <end position="44"/>
    </location>
</feature>
<keyword evidence="11" id="KW-0472">Membrane</keyword>
<evidence type="ECO:0000256" key="9">
    <source>
        <dbReference type="ARBA" id="ARBA00022980"/>
    </source>
</evidence>
<keyword evidence="5 17" id="KW-0853">WD repeat</keyword>
<evidence type="ECO:0000256" key="16">
    <source>
        <dbReference type="ARBA" id="ARBA00081194"/>
    </source>
</evidence>